<dbReference type="GO" id="GO:0046975">
    <property type="term" value="F:histone H3K36 methyltransferase activity"/>
    <property type="evidence" value="ECO:0007669"/>
    <property type="project" value="TreeGrafter"/>
</dbReference>
<dbReference type="Proteomes" id="UP000007755">
    <property type="component" value="Unassembled WGS sequence"/>
</dbReference>
<dbReference type="EMBL" id="GL888101">
    <property type="protein sequence ID" value="EGI67576.1"/>
    <property type="molecule type" value="Genomic_DNA"/>
</dbReference>
<reference evidence="2" key="1">
    <citation type="submission" date="2011-02" db="EMBL/GenBank/DDBJ databases">
        <title>The genome of the leaf-cutting ant Acromyrmex echinatior suggests key adaptations to social evolution and fungus farming.</title>
        <authorList>
            <person name="Nygaard S."/>
            <person name="Zhang G."/>
        </authorList>
    </citation>
    <scope>NUCLEOTIDE SEQUENCE</scope>
</reference>
<name>F4WE05_ACREC</name>
<dbReference type="GO" id="GO:0006303">
    <property type="term" value="P:double-strand break repair via nonhomologous end joining"/>
    <property type="evidence" value="ECO:0007669"/>
    <property type="project" value="TreeGrafter"/>
</dbReference>
<dbReference type="Pfam" id="PF17906">
    <property type="entry name" value="HTH_48"/>
    <property type="match status" value="1"/>
</dbReference>
<dbReference type="PANTHER" id="PTHR46060:SF2">
    <property type="entry name" value="HISTONE-LYSINE N-METHYLTRANSFERASE SETMAR"/>
    <property type="match status" value="1"/>
</dbReference>
<dbReference type="InterPro" id="IPR036390">
    <property type="entry name" value="WH_DNA-bd_sf"/>
</dbReference>
<accession>F4WE05</accession>
<gene>
    <name evidence="2" type="ORF">G5I_03836</name>
</gene>
<dbReference type="GO" id="GO:0044547">
    <property type="term" value="F:DNA topoisomerase binding"/>
    <property type="evidence" value="ECO:0007669"/>
    <property type="project" value="TreeGrafter"/>
</dbReference>
<dbReference type="Gene3D" id="1.10.10.10">
    <property type="entry name" value="Winged helix-like DNA-binding domain superfamily/Winged helix DNA-binding domain"/>
    <property type="match status" value="1"/>
</dbReference>
<dbReference type="GO" id="GO:0000729">
    <property type="term" value="P:DNA double-strand break processing"/>
    <property type="evidence" value="ECO:0007669"/>
    <property type="project" value="TreeGrafter"/>
</dbReference>
<dbReference type="SUPFAM" id="SSF46785">
    <property type="entry name" value="Winged helix' DNA-binding domain"/>
    <property type="match status" value="1"/>
</dbReference>
<organism evidence="3">
    <name type="scientific">Acromyrmex echinatior</name>
    <name type="common">Panamanian leafcutter ant</name>
    <name type="synonym">Acromyrmex octospinosus echinatior</name>
    <dbReference type="NCBI Taxonomy" id="103372"/>
    <lineage>
        <taxon>Eukaryota</taxon>
        <taxon>Metazoa</taxon>
        <taxon>Ecdysozoa</taxon>
        <taxon>Arthropoda</taxon>
        <taxon>Hexapoda</taxon>
        <taxon>Insecta</taxon>
        <taxon>Pterygota</taxon>
        <taxon>Neoptera</taxon>
        <taxon>Endopterygota</taxon>
        <taxon>Hymenoptera</taxon>
        <taxon>Apocrita</taxon>
        <taxon>Aculeata</taxon>
        <taxon>Formicoidea</taxon>
        <taxon>Formicidae</taxon>
        <taxon>Myrmicinae</taxon>
        <taxon>Acromyrmex</taxon>
    </lineage>
</organism>
<dbReference type="CDD" id="cd00090">
    <property type="entry name" value="HTH_ARSR"/>
    <property type="match status" value="1"/>
</dbReference>
<dbReference type="GO" id="GO:0031297">
    <property type="term" value="P:replication fork processing"/>
    <property type="evidence" value="ECO:0007669"/>
    <property type="project" value="TreeGrafter"/>
</dbReference>
<dbReference type="PANTHER" id="PTHR46060">
    <property type="entry name" value="MARINER MOS1 TRANSPOSASE-LIKE PROTEIN"/>
    <property type="match status" value="1"/>
</dbReference>
<evidence type="ECO:0000259" key="1">
    <source>
        <dbReference type="Pfam" id="PF17906"/>
    </source>
</evidence>
<evidence type="ECO:0000313" key="3">
    <source>
        <dbReference type="Proteomes" id="UP000007755"/>
    </source>
</evidence>
<dbReference type="GO" id="GO:0015074">
    <property type="term" value="P:DNA integration"/>
    <property type="evidence" value="ECO:0007669"/>
    <property type="project" value="TreeGrafter"/>
</dbReference>
<dbReference type="GO" id="GO:0003690">
    <property type="term" value="F:double-stranded DNA binding"/>
    <property type="evidence" value="ECO:0007669"/>
    <property type="project" value="TreeGrafter"/>
</dbReference>
<proteinExistence type="predicted"/>
<dbReference type="GO" id="GO:0000014">
    <property type="term" value="F:single-stranded DNA endodeoxyribonuclease activity"/>
    <property type="evidence" value="ECO:0007669"/>
    <property type="project" value="TreeGrafter"/>
</dbReference>
<feature type="domain" description="Mos1 transposase HTH" evidence="1">
    <location>
        <begin position="10"/>
        <end position="55"/>
    </location>
</feature>
<dbReference type="Gene3D" id="1.10.10.1450">
    <property type="match status" value="1"/>
</dbReference>
<evidence type="ECO:0000313" key="2">
    <source>
        <dbReference type="EMBL" id="EGI67576.1"/>
    </source>
</evidence>
<dbReference type="AlphaFoldDB" id="F4WE05"/>
<keyword evidence="3" id="KW-1185">Reference proteome</keyword>
<dbReference type="GO" id="GO:0005634">
    <property type="term" value="C:nucleus"/>
    <property type="evidence" value="ECO:0007669"/>
    <property type="project" value="TreeGrafter"/>
</dbReference>
<dbReference type="InterPro" id="IPR011991">
    <property type="entry name" value="ArsR-like_HTH"/>
</dbReference>
<protein>
    <submittedName>
        <fullName evidence="2">Mariner Mos1 transposase</fullName>
    </submittedName>
</protein>
<sequence length="197" mass="22669">MSVYEPNSCHLREVLIFCFNMKKSEAHRMLSNIYGEAAISERTCHKWFQHFKNGDFHVEDQHSGGREKVFEDAELKALLDQDSCQNQKELARSLGVTQSAISKRLKAMGMIQKQGNWVPYELKPRDVERRLFACEQLLERQRRKGFLHRIGTKNGFITIIPSAENHGEFPAMLPRRRPNRIFTAPRSCSVFGGTSSA</sequence>
<dbReference type="GO" id="GO:0042800">
    <property type="term" value="F:histone H3K4 methyltransferase activity"/>
    <property type="evidence" value="ECO:0007669"/>
    <property type="project" value="TreeGrafter"/>
</dbReference>
<dbReference type="GO" id="GO:0000793">
    <property type="term" value="C:condensed chromosome"/>
    <property type="evidence" value="ECO:0007669"/>
    <property type="project" value="TreeGrafter"/>
</dbReference>
<dbReference type="InterPro" id="IPR052709">
    <property type="entry name" value="Transposase-MT_Hybrid"/>
</dbReference>
<dbReference type="InterPro" id="IPR036388">
    <property type="entry name" value="WH-like_DNA-bd_sf"/>
</dbReference>
<dbReference type="InterPro" id="IPR041426">
    <property type="entry name" value="Mos1_HTH"/>
</dbReference>
<dbReference type="GO" id="GO:0044774">
    <property type="term" value="P:mitotic DNA integrity checkpoint signaling"/>
    <property type="evidence" value="ECO:0007669"/>
    <property type="project" value="TreeGrafter"/>
</dbReference>
<dbReference type="GO" id="GO:0003697">
    <property type="term" value="F:single-stranded DNA binding"/>
    <property type="evidence" value="ECO:0007669"/>
    <property type="project" value="TreeGrafter"/>
</dbReference>
<dbReference type="GO" id="GO:0035861">
    <property type="term" value="C:site of double-strand break"/>
    <property type="evidence" value="ECO:0007669"/>
    <property type="project" value="TreeGrafter"/>
</dbReference>
<dbReference type="InParanoid" id="F4WE05"/>